<evidence type="ECO:0000313" key="1">
    <source>
        <dbReference type="EMBL" id="ROT76753.1"/>
    </source>
</evidence>
<reference evidence="1 2" key="2">
    <citation type="submission" date="2019-01" db="EMBL/GenBank/DDBJ databases">
        <title>The decoding of complex shrimp genome reveals the adaptation for benthos swimmer, frequently molting mechanism and breeding impact on genome.</title>
        <authorList>
            <person name="Sun Y."/>
            <person name="Gao Y."/>
            <person name="Yu Y."/>
        </authorList>
    </citation>
    <scope>NUCLEOTIDE SEQUENCE [LARGE SCALE GENOMIC DNA]</scope>
    <source>
        <tissue evidence="1">Muscle</tissue>
    </source>
</reference>
<reference evidence="1 2" key="1">
    <citation type="submission" date="2018-04" db="EMBL/GenBank/DDBJ databases">
        <authorList>
            <person name="Zhang X."/>
            <person name="Yuan J."/>
            <person name="Li F."/>
            <person name="Xiang J."/>
        </authorList>
    </citation>
    <scope>NUCLEOTIDE SEQUENCE [LARGE SCALE GENOMIC DNA]</scope>
    <source>
        <tissue evidence="1">Muscle</tissue>
    </source>
</reference>
<dbReference type="EMBL" id="QCYY01001613">
    <property type="protein sequence ID" value="ROT76753.1"/>
    <property type="molecule type" value="Genomic_DNA"/>
</dbReference>
<keyword evidence="2" id="KW-1185">Reference proteome</keyword>
<name>A0A3R7P6C7_PENVA</name>
<gene>
    <name evidence="1" type="ORF">C7M84_004652</name>
</gene>
<organism evidence="1 2">
    <name type="scientific">Penaeus vannamei</name>
    <name type="common">Whiteleg shrimp</name>
    <name type="synonym">Litopenaeus vannamei</name>
    <dbReference type="NCBI Taxonomy" id="6689"/>
    <lineage>
        <taxon>Eukaryota</taxon>
        <taxon>Metazoa</taxon>
        <taxon>Ecdysozoa</taxon>
        <taxon>Arthropoda</taxon>
        <taxon>Crustacea</taxon>
        <taxon>Multicrustacea</taxon>
        <taxon>Malacostraca</taxon>
        <taxon>Eumalacostraca</taxon>
        <taxon>Eucarida</taxon>
        <taxon>Decapoda</taxon>
        <taxon>Dendrobranchiata</taxon>
        <taxon>Penaeoidea</taxon>
        <taxon>Penaeidae</taxon>
        <taxon>Penaeus</taxon>
    </lineage>
</organism>
<accession>A0A3R7P6C7</accession>
<proteinExistence type="predicted"/>
<dbReference type="AlphaFoldDB" id="A0A3R7P6C7"/>
<sequence length="109" mass="12549">MQFLRRFKFPPYDHRGDGHFGHHDHNRSHHDLSDNDRCSLAKVVERTQQFPSTGGPRKRIQNRRPFCSPAVHWKDIQFVLYSKSLQDEINCSCAPGGACSLCSSRVVLQ</sequence>
<comment type="caution">
    <text evidence="1">The sequence shown here is derived from an EMBL/GenBank/DDBJ whole genome shotgun (WGS) entry which is preliminary data.</text>
</comment>
<evidence type="ECO:0000313" key="2">
    <source>
        <dbReference type="Proteomes" id="UP000283509"/>
    </source>
</evidence>
<protein>
    <submittedName>
        <fullName evidence="1">Uncharacterized protein</fullName>
    </submittedName>
</protein>
<dbReference type="Proteomes" id="UP000283509">
    <property type="component" value="Unassembled WGS sequence"/>
</dbReference>